<feature type="region of interest" description="Disordered" evidence="1">
    <location>
        <begin position="33"/>
        <end position="58"/>
    </location>
</feature>
<evidence type="ECO:0000256" key="1">
    <source>
        <dbReference type="SAM" id="MobiDB-lite"/>
    </source>
</evidence>
<protein>
    <submittedName>
        <fullName evidence="2 3">Uncharacterized protein</fullName>
    </submittedName>
</protein>
<reference evidence="3" key="3">
    <citation type="submission" date="2016-03" db="UniProtKB">
        <authorList>
            <consortium name="EnsemblProtists"/>
        </authorList>
    </citation>
    <scope>IDENTIFICATION</scope>
</reference>
<dbReference type="AlphaFoldDB" id="L1JQN1"/>
<proteinExistence type="predicted"/>
<sequence>MWSTLDPPSSAPLAPSSSSLFCFSGLNSSDISSPAPASNPAAGSSGKRPNAFMSSSTAVVAPSRPKIVKVATSKTMIGSRAKKRRHCVTGGGTWQSSSLNVFDSPPASSATMLSFQSATGVKFSSNNMICDKLVDPAREERFASSTQQSASINDMEFEYNQNPSLHPFRAPLARGVFHMTPLRSSAEQFKRFDTAMEEFGTDNPSSSMKLLLTMGTNVLANVLRHVYKSSTNKALTLKSGREIAESMSNEARGKWSRSMLDELEQGHVDEWDIDVLSHLLIVSPRYVHDSKAVAAIEELRNAGNDFTHSAWRTADGEFRSKWNRVRGALETLISSYLMPGHASLLNQIIAISNQLGEVKSDRDHGSHGAASSRHGARSSNFID</sequence>
<dbReference type="KEGG" id="gtt:GUITHDRAFT_134879"/>
<keyword evidence="4" id="KW-1185">Reference proteome</keyword>
<dbReference type="PaxDb" id="55529-EKX50757"/>
<organism evidence="2">
    <name type="scientific">Guillardia theta (strain CCMP2712)</name>
    <name type="common">Cryptophyte</name>
    <dbReference type="NCBI Taxonomy" id="905079"/>
    <lineage>
        <taxon>Eukaryota</taxon>
        <taxon>Cryptophyceae</taxon>
        <taxon>Pyrenomonadales</taxon>
        <taxon>Geminigeraceae</taxon>
        <taxon>Guillardia</taxon>
    </lineage>
</organism>
<dbReference type="EMBL" id="JH992977">
    <property type="protein sequence ID" value="EKX50757.1"/>
    <property type="molecule type" value="Genomic_DNA"/>
</dbReference>
<dbReference type="GeneID" id="17307434"/>
<feature type="compositionally biased region" description="Low complexity" evidence="1">
    <location>
        <begin position="33"/>
        <end position="45"/>
    </location>
</feature>
<feature type="compositionally biased region" description="Low complexity" evidence="1">
    <location>
        <begin position="367"/>
        <end position="383"/>
    </location>
</feature>
<dbReference type="RefSeq" id="XP_005837737.1">
    <property type="nucleotide sequence ID" value="XM_005837680.1"/>
</dbReference>
<accession>L1JQN1</accession>
<reference evidence="2 4" key="1">
    <citation type="journal article" date="2012" name="Nature">
        <title>Algal genomes reveal evolutionary mosaicism and the fate of nucleomorphs.</title>
        <authorList>
            <consortium name="DOE Joint Genome Institute"/>
            <person name="Curtis B.A."/>
            <person name="Tanifuji G."/>
            <person name="Burki F."/>
            <person name="Gruber A."/>
            <person name="Irimia M."/>
            <person name="Maruyama S."/>
            <person name="Arias M.C."/>
            <person name="Ball S.G."/>
            <person name="Gile G.H."/>
            <person name="Hirakawa Y."/>
            <person name="Hopkins J.F."/>
            <person name="Kuo A."/>
            <person name="Rensing S.A."/>
            <person name="Schmutz J."/>
            <person name="Symeonidi A."/>
            <person name="Elias M."/>
            <person name="Eveleigh R.J."/>
            <person name="Herman E.K."/>
            <person name="Klute M.J."/>
            <person name="Nakayama T."/>
            <person name="Obornik M."/>
            <person name="Reyes-Prieto A."/>
            <person name="Armbrust E.V."/>
            <person name="Aves S.J."/>
            <person name="Beiko R.G."/>
            <person name="Coutinho P."/>
            <person name="Dacks J.B."/>
            <person name="Durnford D.G."/>
            <person name="Fast N.M."/>
            <person name="Green B.R."/>
            <person name="Grisdale C.J."/>
            <person name="Hempel F."/>
            <person name="Henrissat B."/>
            <person name="Hoppner M.P."/>
            <person name="Ishida K."/>
            <person name="Kim E."/>
            <person name="Koreny L."/>
            <person name="Kroth P.G."/>
            <person name="Liu Y."/>
            <person name="Malik S.B."/>
            <person name="Maier U.G."/>
            <person name="McRose D."/>
            <person name="Mock T."/>
            <person name="Neilson J.A."/>
            <person name="Onodera N.T."/>
            <person name="Poole A.M."/>
            <person name="Pritham E.J."/>
            <person name="Richards T.A."/>
            <person name="Rocap G."/>
            <person name="Roy S.W."/>
            <person name="Sarai C."/>
            <person name="Schaack S."/>
            <person name="Shirato S."/>
            <person name="Slamovits C.H."/>
            <person name="Spencer D.F."/>
            <person name="Suzuki S."/>
            <person name="Worden A.Z."/>
            <person name="Zauner S."/>
            <person name="Barry K."/>
            <person name="Bell C."/>
            <person name="Bharti A.K."/>
            <person name="Crow J.A."/>
            <person name="Grimwood J."/>
            <person name="Kramer R."/>
            <person name="Lindquist E."/>
            <person name="Lucas S."/>
            <person name="Salamov A."/>
            <person name="McFadden G.I."/>
            <person name="Lane C.E."/>
            <person name="Keeling P.J."/>
            <person name="Gray M.W."/>
            <person name="Grigoriev I.V."/>
            <person name="Archibald J.M."/>
        </authorList>
    </citation>
    <scope>NUCLEOTIDE SEQUENCE</scope>
    <source>
        <strain evidence="2 4">CCMP2712</strain>
    </source>
</reference>
<name>L1JQN1_GUITC</name>
<dbReference type="EnsemblProtists" id="EKX50757">
    <property type="protein sequence ID" value="EKX50757"/>
    <property type="gene ID" value="GUITHDRAFT_134879"/>
</dbReference>
<gene>
    <name evidence="2" type="ORF">GUITHDRAFT_134879</name>
</gene>
<evidence type="ECO:0000313" key="3">
    <source>
        <dbReference type="EnsemblProtists" id="EKX50757"/>
    </source>
</evidence>
<dbReference type="Proteomes" id="UP000011087">
    <property type="component" value="Unassembled WGS sequence"/>
</dbReference>
<feature type="region of interest" description="Disordered" evidence="1">
    <location>
        <begin position="359"/>
        <end position="383"/>
    </location>
</feature>
<evidence type="ECO:0000313" key="4">
    <source>
        <dbReference type="Proteomes" id="UP000011087"/>
    </source>
</evidence>
<reference evidence="4" key="2">
    <citation type="submission" date="2012-11" db="EMBL/GenBank/DDBJ databases">
        <authorList>
            <person name="Kuo A."/>
            <person name="Curtis B.A."/>
            <person name="Tanifuji G."/>
            <person name="Burki F."/>
            <person name="Gruber A."/>
            <person name="Irimia M."/>
            <person name="Maruyama S."/>
            <person name="Arias M.C."/>
            <person name="Ball S.G."/>
            <person name="Gile G.H."/>
            <person name="Hirakawa Y."/>
            <person name="Hopkins J.F."/>
            <person name="Rensing S.A."/>
            <person name="Schmutz J."/>
            <person name="Symeonidi A."/>
            <person name="Elias M."/>
            <person name="Eveleigh R.J."/>
            <person name="Herman E.K."/>
            <person name="Klute M.J."/>
            <person name="Nakayama T."/>
            <person name="Obornik M."/>
            <person name="Reyes-Prieto A."/>
            <person name="Armbrust E.V."/>
            <person name="Aves S.J."/>
            <person name="Beiko R.G."/>
            <person name="Coutinho P."/>
            <person name="Dacks J.B."/>
            <person name="Durnford D.G."/>
            <person name="Fast N.M."/>
            <person name="Green B.R."/>
            <person name="Grisdale C."/>
            <person name="Hempe F."/>
            <person name="Henrissat B."/>
            <person name="Hoppner M.P."/>
            <person name="Ishida K.-I."/>
            <person name="Kim E."/>
            <person name="Koreny L."/>
            <person name="Kroth P.G."/>
            <person name="Liu Y."/>
            <person name="Malik S.-B."/>
            <person name="Maier U.G."/>
            <person name="McRose D."/>
            <person name="Mock T."/>
            <person name="Neilson J.A."/>
            <person name="Onodera N.T."/>
            <person name="Poole A.M."/>
            <person name="Pritham E.J."/>
            <person name="Richards T.A."/>
            <person name="Rocap G."/>
            <person name="Roy S.W."/>
            <person name="Sarai C."/>
            <person name="Schaack S."/>
            <person name="Shirato S."/>
            <person name="Slamovits C.H."/>
            <person name="Spencer D.F."/>
            <person name="Suzuki S."/>
            <person name="Worden A.Z."/>
            <person name="Zauner S."/>
            <person name="Barry K."/>
            <person name="Bell C."/>
            <person name="Bharti A.K."/>
            <person name="Crow J.A."/>
            <person name="Grimwood J."/>
            <person name="Kramer R."/>
            <person name="Lindquist E."/>
            <person name="Lucas S."/>
            <person name="Salamov A."/>
            <person name="McFadden G.I."/>
            <person name="Lane C.E."/>
            <person name="Keeling P.J."/>
            <person name="Gray M.W."/>
            <person name="Grigoriev I.V."/>
            <person name="Archibald J.M."/>
        </authorList>
    </citation>
    <scope>NUCLEOTIDE SEQUENCE</scope>
    <source>
        <strain evidence="4">CCMP2712</strain>
    </source>
</reference>
<evidence type="ECO:0000313" key="2">
    <source>
        <dbReference type="EMBL" id="EKX50757.1"/>
    </source>
</evidence>
<dbReference type="HOGENOM" id="CLU_722488_0_0_1"/>